<dbReference type="EMBL" id="DVMY01000020">
    <property type="protein sequence ID" value="HIU36827.1"/>
    <property type="molecule type" value="Genomic_DNA"/>
</dbReference>
<dbReference type="GO" id="GO:0006189">
    <property type="term" value="P:'de novo' IMP biosynthetic process"/>
    <property type="evidence" value="ECO:0007669"/>
    <property type="project" value="UniProtKB-UniRule"/>
</dbReference>
<accession>A0A9D1IGD5</accession>
<comment type="caution">
    <text evidence="8">The sequence shown here is derived from an EMBL/GenBank/DDBJ whole genome shotgun (WGS) entry which is preliminary data.</text>
</comment>
<dbReference type="PROSITE" id="PS50975">
    <property type="entry name" value="ATP_GRASP"/>
    <property type="match status" value="1"/>
</dbReference>
<dbReference type="InterPro" id="IPR013815">
    <property type="entry name" value="ATP_grasp_subdomain_1"/>
</dbReference>
<dbReference type="InterPro" id="IPR040686">
    <property type="entry name" value="PurK_C"/>
</dbReference>
<comment type="similarity">
    <text evidence="5 6">Belongs to the PurK/PurT family.</text>
</comment>
<dbReference type="PANTHER" id="PTHR11609">
    <property type="entry name" value="PURINE BIOSYNTHESIS PROTEIN 6/7, PUR6/7"/>
    <property type="match status" value="1"/>
</dbReference>
<comment type="subunit">
    <text evidence="5 6">Homodimer.</text>
</comment>
<dbReference type="SUPFAM" id="SSF52440">
    <property type="entry name" value="PreATP-grasp domain"/>
    <property type="match status" value="1"/>
</dbReference>
<sequence length="388" mass="42333">MQKKLPLNPGEMLGMMGGGQLGRMFAIEAAYMGYHVTVLEPGELPPAAEVSLKHIPEAYLSDAGLDKLAQESVAVSTEFENVPAQALNRLAQDTFVAPPGSAVAIAQDRNTEKHFIENEAHVPVAPHCRICSKADIESADETLFPAILKTARLGYDGKGQVLVDNRQELLEGFTSLKEVDCILEKRLKLFKEVSVIVARSASGQTATFPVCENRHRNGILAVTVMPARVSDAVSAQARQYATQIVDALHYVGVLCVEFFVLEDGSIVANEMAPRPHNSGHATIDACWSNQFEQQLRCMTGQPLADTTQHTPAVMLNLLGDIWFDGDKYCEPNWSAVLAVPGAKLHLYGKAQARRARKMGHVTCLGHTIEEALHRAKQVAQILNLPEPQ</sequence>
<dbReference type="Pfam" id="PF17769">
    <property type="entry name" value="PurK_C"/>
    <property type="match status" value="1"/>
</dbReference>
<dbReference type="FunFam" id="3.30.1490.20:FF:000015">
    <property type="entry name" value="N5-carboxyaminoimidazole ribonucleotide synthase"/>
    <property type="match status" value="1"/>
</dbReference>
<dbReference type="PANTHER" id="PTHR11609:SF5">
    <property type="entry name" value="PHOSPHORIBOSYLAMINOIMIDAZOLE CARBOXYLASE"/>
    <property type="match status" value="1"/>
</dbReference>
<dbReference type="NCBIfam" id="TIGR01161">
    <property type="entry name" value="purK"/>
    <property type="match status" value="1"/>
</dbReference>
<dbReference type="NCBIfam" id="NF004677">
    <property type="entry name" value="PRK06019.1-3"/>
    <property type="match status" value="1"/>
</dbReference>
<dbReference type="Gene3D" id="3.40.50.20">
    <property type="match status" value="1"/>
</dbReference>
<comment type="function">
    <text evidence="6">Catalyzes the ATP-dependent conversion of 5-aminoimidazole ribonucleotide (AIR) and HCO(3)- to N5-carboxyaminoimidazole ribonucleotide (N5-CAIR).</text>
</comment>
<keyword evidence="1 5" id="KW-0436">Ligase</keyword>
<evidence type="ECO:0000256" key="4">
    <source>
        <dbReference type="ARBA" id="ARBA00022840"/>
    </source>
</evidence>
<name>A0A9D1IGD5_9BURK</name>
<evidence type="ECO:0000256" key="3">
    <source>
        <dbReference type="ARBA" id="ARBA00022755"/>
    </source>
</evidence>
<feature type="binding site" evidence="5">
    <location>
        <position position="149"/>
    </location>
    <ligand>
        <name>ATP</name>
        <dbReference type="ChEBI" id="CHEBI:30616"/>
    </ligand>
</feature>
<dbReference type="AlphaFoldDB" id="A0A9D1IGD5"/>
<dbReference type="Proteomes" id="UP000824083">
    <property type="component" value="Unassembled WGS sequence"/>
</dbReference>
<dbReference type="Pfam" id="PF22660">
    <property type="entry name" value="RS_preATP-grasp-like"/>
    <property type="match status" value="1"/>
</dbReference>
<dbReference type="SUPFAM" id="SSF56059">
    <property type="entry name" value="Glutathione synthetase ATP-binding domain-like"/>
    <property type="match status" value="1"/>
</dbReference>
<feature type="binding site" evidence="5">
    <location>
        <begin position="269"/>
        <end position="270"/>
    </location>
    <ligand>
        <name>ATP</name>
        <dbReference type="ChEBI" id="CHEBI:30616"/>
    </ligand>
</feature>
<evidence type="ECO:0000313" key="8">
    <source>
        <dbReference type="EMBL" id="HIU36827.1"/>
    </source>
</evidence>
<proteinExistence type="inferred from homology"/>
<dbReference type="InterPro" id="IPR003135">
    <property type="entry name" value="ATP-grasp_carboxylate-amine"/>
</dbReference>
<dbReference type="Pfam" id="PF02222">
    <property type="entry name" value="ATP-grasp"/>
    <property type="match status" value="1"/>
</dbReference>
<dbReference type="GO" id="GO:0005829">
    <property type="term" value="C:cytosol"/>
    <property type="evidence" value="ECO:0007669"/>
    <property type="project" value="TreeGrafter"/>
</dbReference>
<dbReference type="EC" id="6.3.4.18" evidence="5 6"/>
<dbReference type="NCBIfam" id="NF004679">
    <property type="entry name" value="PRK06019.1-5"/>
    <property type="match status" value="1"/>
</dbReference>
<dbReference type="Gene3D" id="3.30.1490.20">
    <property type="entry name" value="ATP-grasp fold, A domain"/>
    <property type="match status" value="1"/>
</dbReference>
<dbReference type="GO" id="GO:0034028">
    <property type="term" value="F:5-(carboxyamino)imidazole ribonucleotide synthase activity"/>
    <property type="evidence" value="ECO:0007669"/>
    <property type="project" value="UniProtKB-UniRule"/>
</dbReference>
<evidence type="ECO:0000313" key="9">
    <source>
        <dbReference type="Proteomes" id="UP000824083"/>
    </source>
</evidence>
<dbReference type="GO" id="GO:0004638">
    <property type="term" value="F:phosphoribosylaminoimidazole carboxylase activity"/>
    <property type="evidence" value="ECO:0007669"/>
    <property type="project" value="InterPro"/>
</dbReference>
<keyword evidence="3 5" id="KW-0658">Purine biosynthesis</keyword>
<dbReference type="InterPro" id="IPR011761">
    <property type="entry name" value="ATP-grasp"/>
</dbReference>
<keyword evidence="2 5" id="KW-0547">Nucleotide-binding</keyword>
<dbReference type="NCBIfam" id="NF004675">
    <property type="entry name" value="PRK06019.1-1"/>
    <property type="match status" value="1"/>
</dbReference>
<dbReference type="InterPro" id="IPR005875">
    <property type="entry name" value="PurK"/>
</dbReference>
<dbReference type="NCBIfam" id="NF004676">
    <property type="entry name" value="PRK06019.1-2"/>
    <property type="match status" value="1"/>
</dbReference>
<evidence type="ECO:0000256" key="2">
    <source>
        <dbReference type="ARBA" id="ARBA00022741"/>
    </source>
</evidence>
<feature type="domain" description="ATP-grasp" evidence="7">
    <location>
        <begin position="114"/>
        <end position="299"/>
    </location>
</feature>
<dbReference type="InterPro" id="IPR054350">
    <property type="entry name" value="PurT/PurK_preATP-grasp"/>
</dbReference>
<comment type="catalytic activity">
    <reaction evidence="5 6">
        <text>5-amino-1-(5-phospho-beta-D-ribosyl)imidazole + hydrogencarbonate + ATP = 5-carboxyamino-1-(5-phospho-D-ribosyl)imidazole + ADP + phosphate + 2 H(+)</text>
        <dbReference type="Rhea" id="RHEA:19317"/>
        <dbReference type="ChEBI" id="CHEBI:15378"/>
        <dbReference type="ChEBI" id="CHEBI:17544"/>
        <dbReference type="ChEBI" id="CHEBI:30616"/>
        <dbReference type="ChEBI" id="CHEBI:43474"/>
        <dbReference type="ChEBI" id="CHEBI:58730"/>
        <dbReference type="ChEBI" id="CHEBI:137981"/>
        <dbReference type="ChEBI" id="CHEBI:456216"/>
        <dbReference type="EC" id="6.3.4.18"/>
    </reaction>
</comment>
<feature type="binding site" evidence="5">
    <location>
        <position position="109"/>
    </location>
    <ligand>
        <name>ATP</name>
        <dbReference type="ChEBI" id="CHEBI:30616"/>
    </ligand>
</feature>
<dbReference type="InterPro" id="IPR011054">
    <property type="entry name" value="Rudment_hybrid_motif"/>
</dbReference>
<comment type="function">
    <text evidence="5">Catalyzes the ATP-dependent conversion of 5-aminoimidazole ribonucleotide (AIR) and HCO(3)(-) to N5-carboxyaminoimidazole ribonucleotide (N5-CAIR).</text>
</comment>
<reference evidence="8" key="1">
    <citation type="submission" date="2020-10" db="EMBL/GenBank/DDBJ databases">
        <authorList>
            <person name="Gilroy R."/>
        </authorList>
    </citation>
    <scope>NUCLEOTIDE SEQUENCE</scope>
    <source>
        <strain evidence="8">7463</strain>
    </source>
</reference>
<comment type="pathway">
    <text evidence="5 6">Purine metabolism; IMP biosynthesis via de novo pathway; 5-amino-1-(5-phospho-D-ribosyl)imidazole-4-carboxylate from 5-amino-1-(5-phospho-D-ribosyl)imidazole (N5-CAIR route): step 1/2.</text>
</comment>
<evidence type="ECO:0000256" key="6">
    <source>
        <dbReference type="RuleBase" id="RU361200"/>
    </source>
</evidence>
<dbReference type="HAMAP" id="MF_01928">
    <property type="entry name" value="PurK"/>
    <property type="match status" value="1"/>
</dbReference>
<keyword evidence="4 5" id="KW-0067">ATP-binding</keyword>
<feature type="binding site" evidence="5">
    <location>
        <position position="215"/>
    </location>
    <ligand>
        <name>ATP</name>
        <dbReference type="ChEBI" id="CHEBI:30616"/>
    </ligand>
</feature>
<evidence type="ECO:0000259" key="7">
    <source>
        <dbReference type="PROSITE" id="PS50975"/>
    </source>
</evidence>
<reference evidence="8" key="2">
    <citation type="journal article" date="2021" name="PeerJ">
        <title>Extensive microbial diversity within the chicken gut microbiome revealed by metagenomics and culture.</title>
        <authorList>
            <person name="Gilroy R."/>
            <person name="Ravi A."/>
            <person name="Getino M."/>
            <person name="Pursley I."/>
            <person name="Horton D.L."/>
            <person name="Alikhan N.F."/>
            <person name="Baker D."/>
            <person name="Gharbi K."/>
            <person name="Hall N."/>
            <person name="Watson M."/>
            <person name="Adriaenssens E.M."/>
            <person name="Foster-Nyarko E."/>
            <person name="Jarju S."/>
            <person name="Secka A."/>
            <person name="Antonio M."/>
            <person name="Oren A."/>
            <person name="Chaudhuri R.R."/>
            <person name="La Ragione R."/>
            <person name="Hildebrand F."/>
            <person name="Pallen M.J."/>
        </authorList>
    </citation>
    <scope>NUCLEOTIDE SEQUENCE</scope>
    <source>
        <strain evidence="8">7463</strain>
    </source>
</reference>
<dbReference type="Gene3D" id="3.30.470.20">
    <property type="entry name" value="ATP-grasp fold, B domain"/>
    <property type="match status" value="1"/>
</dbReference>
<feature type="binding site" evidence="5">
    <location>
        <position position="192"/>
    </location>
    <ligand>
        <name>ATP</name>
        <dbReference type="ChEBI" id="CHEBI:30616"/>
    </ligand>
</feature>
<dbReference type="InterPro" id="IPR016185">
    <property type="entry name" value="PreATP-grasp_dom_sf"/>
</dbReference>
<organism evidence="8 9">
    <name type="scientific">Candidatus Aphodousia faecigallinarum</name>
    <dbReference type="NCBI Taxonomy" id="2840677"/>
    <lineage>
        <taxon>Bacteria</taxon>
        <taxon>Pseudomonadati</taxon>
        <taxon>Pseudomonadota</taxon>
        <taxon>Betaproteobacteria</taxon>
        <taxon>Burkholderiales</taxon>
        <taxon>Sutterellaceae</taxon>
        <taxon>Sutterellaceae incertae sedis</taxon>
        <taxon>Candidatus Aphodousia</taxon>
    </lineage>
</organism>
<dbReference type="SUPFAM" id="SSF51246">
    <property type="entry name" value="Rudiment single hybrid motif"/>
    <property type="match status" value="1"/>
</dbReference>
<dbReference type="GO" id="GO:0046872">
    <property type="term" value="F:metal ion binding"/>
    <property type="evidence" value="ECO:0007669"/>
    <property type="project" value="InterPro"/>
</dbReference>
<evidence type="ECO:0000256" key="1">
    <source>
        <dbReference type="ARBA" id="ARBA00022598"/>
    </source>
</evidence>
<feature type="binding site" evidence="5">
    <location>
        <begin position="154"/>
        <end position="160"/>
    </location>
    <ligand>
        <name>ATP</name>
        <dbReference type="ChEBI" id="CHEBI:30616"/>
    </ligand>
</feature>
<evidence type="ECO:0000256" key="5">
    <source>
        <dbReference type="HAMAP-Rule" id="MF_01928"/>
    </source>
</evidence>
<protein>
    <recommendedName>
        <fullName evidence="5 6">N5-carboxyaminoimidazole ribonucleotide synthase</fullName>
        <shortName evidence="5 6">N5-CAIR synthase</shortName>
        <ecNumber evidence="5 6">6.3.4.18</ecNumber>
    </recommendedName>
    <alternativeName>
        <fullName evidence="5 6">5-(carboxyamino)imidazole ribonucleotide synthetase</fullName>
    </alternativeName>
</protein>
<feature type="binding site" evidence="5">
    <location>
        <begin position="184"/>
        <end position="187"/>
    </location>
    <ligand>
        <name>ATP</name>
        <dbReference type="ChEBI" id="CHEBI:30616"/>
    </ligand>
</feature>
<gene>
    <name evidence="5 6" type="primary">purK</name>
    <name evidence="8" type="ORF">IAC56_00890</name>
</gene>
<dbReference type="FunFam" id="3.30.470.20:FF:000029">
    <property type="entry name" value="N5-carboxyaminoimidazole ribonucleotide synthase"/>
    <property type="match status" value="1"/>
</dbReference>
<dbReference type="GO" id="GO:0005524">
    <property type="term" value="F:ATP binding"/>
    <property type="evidence" value="ECO:0007669"/>
    <property type="project" value="UniProtKB-UniRule"/>
</dbReference>